<sequence length="123" mass="13164">MKTRELAAQSVLTARRAAAEAAVAKEAADRKARESTAAVLRLYDQDSELVAELLGVPAEELERDAKAVTAARAKEVIEALRARAGRPRTHRSRSGNSTASQHPFQETAVVEISDPNSTQADVG</sequence>
<organism evidence="2 3">
    <name type="scientific">Streptomyces roseirectus</name>
    <dbReference type="NCBI Taxonomy" id="2768066"/>
    <lineage>
        <taxon>Bacteria</taxon>
        <taxon>Bacillati</taxon>
        <taxon>Actinomycetota</taxon>
        <taxon>Actinomycetes</taxon>
        <taxon>Kitasatosporales</taxon>
        <taxon>Streptomycetaceae</taxon>
        <taxon>Streptomyces</taxon>
    </lineage>
</organism>
<keyword evidence="3" id="KW-1185">Reference proteome</keyword>
<feature type="compositionally biased region" description="Polar residues" evidence="1">
    <location>
        <begin position="94"/>
        <end position="104"/>
    </location>
</feature>
<evidence type="ECO:0000313" key="2">
    <source>
        <dbReference type="EMBL" id="QNP71590.1"/>
    </source>
</evidence>
<feature type="compositionally biased region" description="Polar residues" evidence="1">
    <location>
        <begin position="114"/>
        <end position="123"/>
    </location>
</feature>
<feature type="compositionally biased region" description="Basic residues" evidence="1">
    <location>
        <begin position="83"/>
        <end position="93"/>
    </location>
</feature>
<dbReference type="AlphaFoldDB" id="A0A7H0IFM4"/>
<evidence type="ECO:0000256" key="1">
    <source>
        <dbReference type="SAM" id="MobiDB-lite"/>
    </source>
</evidence>
<feature type="region of interest" description="Disordered" evidence="1">
    <location>
        <begin position="81"/>
        <end position="123"/>
    </location>
</feature>
<dbReference type="RefSeq" id="WP_187748559.1">
    <property type="nucleotide sequence ID" value="NZ_CP060828.1"/>
</dbReference>
<dbReference type="KEGG" id="sroi:IAG44_20580"/>
<dbReference type="EMBL" id="CP060828">
    <property type="protein sequence ID" value="QNP71590.1"/>
    <property type="molecule type" value="Genomic_DNA"/>
</dbReference>
<proteinExistence type="predicted"/>
<name>A0A7H0IFM4_9ACTN</name>
<protein>
    <submittedName>
        <fullName evidence="2">Uncharacterized protein</fullName>
    </submittedName>
</protein>
<reference evidence="2 3" key="1">
    <citation type="submission" date="2020-08" db="EMBL/GenBank/DDBJ databases">
        <title>A novel species.</title>
        <authorList>
            <person name="Gao J."/>
        </authorList>
    </citation>
    <scope>NUCLEOTIDE SEQUENCE [LARGE SCALE GENOMIC DNA]</scope>
    <source>
        <strain evidence="2 3">CRXT-G-22</strain>
    </source>
</reference>
<gene>
    <name evidence="2" type="ORF">IAG44_20580</name>
</gene>
<evidence type="ECO:0000313" key="3">
    <source>
        <dbReference type="Proteomes" id="UP000516052"/>
    </source>
</evidence>
<dbReference type="Proteomes" id="UP000516052">
    <property type="component" value="Chromosome"/>
</dbReference>
<accession>A0A7H0IFM4</accession>